<evidence type="ECO:0000313" key="3">
    <source>
        <dbReference type="EMBL" id="HIU30018.1"/>
    </source>
</evidence>
<evidence type="ECO:0000256" key="2">
    <source>
        <dbReference type="SAM" id="SignalP"/>
    </source>
</evidence>
<proteinExistence type="predicted"/>
<organism evidence="3 4">
    <name type="scientific">Candidatus Egerieisoma faecipullorum</name>
    <dbReference type="NCBI Taxonomy" id="2840963"/>
    <lineage>
        <taxon>Bacteria</taxon>
        <taxon>Bacillati</taxon>
        <taxon>Bacillota</taxon>
        <taxon>Clostridia</taxon>
        <taxon>Eubacteriales</taxon>
        <taxon>Clostridiaceae</taxon>
        <taxon>Clostridiaceae incertae sedis</taxon>
        <taxon>Candidatus Egerieisoma</taxon>
    </lineage>
</organism>
<gene>
    <name evidence="3" type="ORF">IAD50_06975</name>
</gene>
<reference evidence="3" key="2">
    <citation type="journal article" date="2021" name="PeerJ">
        <title>Extensive microbial diversity within the chicken gut microbiome revealed by metagenomics and culture.</title>
        <authorList>
            <person name="Gilroy R."/>
            <person name="Ravi A."/>
            <person name="Getino M."/>
            <person name="Pursley I."/>
            <person name="Horton D.L."/>
            <person name="Alikhan N.F."/>
            <person name="Baker D."/>
            <person name="Gharbi K."/>
            <person name="Hall N."/>
            <person name="Watson M."/>
            <person name="Adriaenssens E.M."/>
            <person name="Foster-Nyarko E."/>
            <person name="Jarju S."/>
            <person name="Secka A."/>
            <person name="Antonio M."/>
            <person name="Oren A."/>
            <person name="Chaudhuri R.R."/>
            <person name="La Ragione R."/>
            <person name="Hildebrand F."/>
            <person name="Pallen M.J."/>
        </authorList>
    </citation>
    <scope>NUCLEOTIDE SEQUENCE</scope>
    <source>
        <strain evidence="3">CHK195-4489</strain>
    </source>
</reference>
<evidence type="ECO:0000313" key="4">
    <source>
        <dbReference type="Proteomes" id="UP000824089"/>
    </source>
</evidence>
<keyword evidence="2" id="KW-0732">Signal</keyword>
<reference evidence="3" key="1">
    <citation type="submission" date="2020-10" db="EMBL/GenBank/DDBJ databases">
        <authorList>
            <person name="Gilroy R."/>
        </authorList>
    </citation>
    <scope>NUCLEOTIDE SEQUENCE</scope>
    <source>
        <strain evidence="3">CHK195-4489</strain>
    </source>
</reference>
<dbReference type="PROSITE" id="PS51257">
    <property type="entry name" value="PROKAR_LIPOPROTEIN"/>
    <property type="match status" value="1"/>
</dbReference>
<dbReference type="AlphaFoldDB" id="A0A9D1IA33"/>
<protein>
    <submittedName>
        <fullName evidence="3">Uncharacterized protein</fullName>
    </submittedName>
</protein>
<name>A0A9D1IA33_9CLOT</name>
<feature type="compositionally biased region" description="Polar residues" evidence="1">
    <location>
        <begin position="25"/>
        <end position="45"/>
    </location>
</feature>
<sequence length="240" mass="26103">MRAKKFLLIILSLIMALSLFTGCGESSNDVTETASPAPSPSTAQQTSTPEVSPTAAPTPTSTPAPTEAPGMSAVITVADSKENWNVYGSTIFADSDENIERPLIRLQHIPDPTEDTQYDSYASVTFTSDKACTAEIAIELICPDAMFGASGYILEYFVNEYNEDSAFDMIELDYEAESLLYELQSFVFTVELQEGENTLYFVQRTGNNAGGWRIDITSATVTPYGDAVISGYTEPAEEMQ</sequence>
<feature type="signal peptide" evidence="2">
    <location>
        <begin position="1"/>
        <end position="23"/>
    </location>
</feature>
<dbReference type="EMBL" id="DVMM01000144">
    <property type="protein sequence ID" value="HIU30018.1"/>
    <property type="molecule type" value="Genomic_DNA"/>
</dbReference>
<dbReference type="Proteomes" id="UP000824089">
    <property type="component" value="Unassembled WGS sequence"/>
</dbReference>
<feature type="compositionally biased region" description="Low complexity" evidence="1">
    <location>
        <begin position="46"/>
        <end position="69"/>
    </location>
</feature>
<comment type="caution">
    <text evidence="3">The sequence shown here is derived from an EMBL/GenBank/DDBJ whole genome shotgun (WGS) entry which is preliminary data.</text>
</comment>
<evidence type="ECO:0000256" key="1">
    <source>
        <dbReference type="SAM" id="MobiDB-lite"/>
    </source>
</evidence>
<feature type="chain" id="PRO_5039282034" evidence="2">
    <location>
        <begin position="24"/>
        <end position="240"/>
    </location>
</feature>
<feature type="region of interest" description="Disordered" evidence="1">
    <location>
        <begin position="25"/>
        <end position="69"/>
    </location>
</feature>
<accession>A0A9D1IA33</accession>